<evidence type="ECO:0000256" key="1">
    <source>
        <dbReference type="SAM" id="MobiDB-lite"/>
    </source>
</evidence>
<feature type="region of interest" description="Disordered" evidence="1">
    <location>
        <begin position="1"/>
        <end position="102"/>
    </location>
</feature>
<keyword evidence="3" id="KW-1185">Reference proteome</keyword>
<sequence>MAHKDLGRQREANAKASAYFRGFPKGASPPLAGESAREDSVLSRTPKPRQGRRTPGKQAAREQATPGDWSHTNTPANALPLESHQYASEPHRHAGVQNLSGE</sequence>
<accession>A0A8J3NE18</accession>
<organism evidence="2 3">
    <name type="scientific">Actinocatenispora rupis</name>
    <dbReference type="NCBI Taxonomy" id="519421"/>
    <lineage>
        <taxon>Bacteria</taxon>
        <taxon>Bacillati</taxon>
        <taxon>Actinomycetota</taxon>
        <taxon>Actinomycetes</taxon>
        <taxon>Micromonosporales</taxon>
        <taxon>Micromonosporaceae</taxon>
        <taxon>Actinocatenispora</taxon>
    </lineage>
</organism>
<feature type="compositionally biased region" description="Basic and acidic residues" evidence="1">
    <location>
        <begin position="1"/>
        <end position="13"/>
    </location>
</feature>
<evidence type="ECO:0000313" key="2">
    <source>
        <dbReference type="EMBL" id="GID15874.1"/>
    </source>
</evidence>
<evidence type="ECO:0000313" key="3">
    <source>
        <dbReference type="Proteomes" id="UP000612808"/>
    </source>
</evidence>
<comment type="caution">
    <text evidence="2">The sequence shown here is derived from an EMBL/GenBank/DDBJ whole genome shotgun (WGS) entry which is preliminary data.</text>
</comment>
<reference evidence="2" key="1">
    <citation type="submission" date="2021-01" db="EMBL/GenBank/DDBJ databases">
        <title>Whole genome shotgun sequence of Actinocatenispora rupis NBRC 107355.</title>
        <authorList>
            <person name="Komaki H."/>
            <person name="Tamura T."/>
        </authorList>
    </citation>
    <scope>NUCLEOTIDE SEQUENCE</scope>
    <source>
        <strain evidence="2">NBRC 107355</strain>
    </source>
</reference>
<proteinExistence type="predicted"/>
<dbReference type="Proteomes" id="UP000612808">
    <property type="component" value="Unassembled WGS sequence"/>
</dbReference>
<name>A0A8J3NE18_9ACTN</name>
<feature type="compositionally biased region" description="Basic residues" evidence="1">
    <location>
        <begin position="46"/>
        <end position="55"/>
    </location>
</feature>
<gene>
    <name evidence="2" type="ORF">Aru02nite_67630</name>
</gene>
<dbReference type="AlphaFoldDB" id="A0A8J3NE18"/>
<protein>
    <submittedName>
        <fullName evidence="2">Uncharacterized protein</fullName>
    </submittedName>
</protein>
<dbReference type="EMBL" id="BOMB01000049">
    <property type="protein sequence ID" value="GID15874.1"/>
    <property type="molecule type" value="Genomic_DNA"/>
</dbReference>